<evidence type="ECO:0000313" key="1">
    <source>
        <dbReference type="EnsemblMetazoa" id="G20068.1:cds"/>
    </source>
</evidence>
<name>A0A8W8JQR4_MAGGI</name>
<accession>A0A8W8JQR4</accession>
<dbReference type="EnsemblMetazoa" id="G20068.1">
    <property type="protein sequence ID" value="G20068.1:cds"/>
    <property type="gene ID" value="G20068"/>
</dbReference>
<dbReference type="AlphaFoldDB" id="A0A8W8JQR4"/>
<proteinExistence type="predicted"/>
<dbReference type="Proteomes" id="UP000005408">
    <property type="component" value="Unassembled WGS sequence"/>
</dbReference>
<keyword evidence="2" id="KW-1185">Reference proteome</keyword>
<sequence length="212" mass="25017">MYVRNRTIVDQGQEVLPPHPLEGGQVRLCHCVFLQRLHEEKRKQDRKHILQILIFLYGKENIGQLGGFSYSKNKEVADQQRKYILFAFLFMEALKKNTVTETDLTTLQRMWGQHLLSLVNNGLEKAAEKYERILHDSEETIFNIKRFQRHLQKLSETRTGNQMKYNHVTPVAVTPFWFRRPRMYERIAMALRNVSGSGDPKDFFMLKFSDGQ</sequence>
<organism evidence="1 2">
    <name type="scientific">Magallana gigas</name>
    <name type="common">Pacific oyster</name>
    <name type="synonym">Crassostrea gigas</name>
    <dbReference type="NCBI Taxonomy" id="29159"/>
    <lineage>
        <taxon>Eukaryota</taxon>
        <taxon>Metazoa</taxon>
        <taxon>Spiralia</taxon>
        <taxon>Lophotrochozoa</taxon>
        <taxon>Mollusca</taxon>
        <taxon>Bivalvia</taxon>
        <taxon>Autobranchia</taxon>
        <taxon>Pteriomorphia</taxon>
        <taxon>Ostreida</taxon>
        <taxon>Ostreoidea</taxon>
        <taxon>Ostreidae</taxon>
        <taxon>Magallana</taxon>
    </lineage>
</organism>
<protein>
    <submittedName>
        <fullName evidence="1">Uncharacterized protein</fullName>
    </submittedName>
</protein>
<reference evidence="1" key="1">
    <citation type="submission" date="2022-08" db="UniProtKB">
        <authorList>
            <consortium name="EnsemblMetazoa"/>
        </authorList>
    </citation>
    <scope>IDENTIFICATION</scope>
    <source>
        <strain evidence="1">05x7-T-G4-1.051#20</strain>
    </source>
</reference>
<evidence type="ECO:0000313" key="2">
    <source>
        <dbReference type="Proteomes" id="UP000005408"/>
    </source>
</evidence>